<dbReference type="Gene3D" id="3.40.50.10810">
    <property type="entry name" value="Tandem AAA-ATPase domain"/>
    <property type="match status" value="2"/>
</dbReference>
<dbReference type="CDD" id="cd18793">
    <property type="entry name" value="SF2_C_SNF"/>
    <property type="match status" value="1"/>
</dbReference>
<dbReference type="RefSeq" id="WP_252440972.1">
    <property type="nucleotide sequence ID" value="NZ_JAGSOV010000041.1"/>
</dbReference>
<comment type="caution">
    <text evidence="5">The sequence shown here is derived from an EMBL/GenBank/DDBJ whole genome shotgun (WGS) entry which is preliminary data.</text>
</comment>
<protein>
    <recommendedName>
        <fullName evidence="7">NgoFVII family restriction endonuclease</fullName>
    </recommendedName>
</protein>
<dbReference type="Pfam" id="PF13091">
    <property type="entry name" value="PLDc_2"/>
    <property type="match status" value="1"/>
</dbReference>
<feature type="region of interest" description="Disordered" evidence="2">
    <location>
        <begin position="1"/>
        <end position="24"/>
    </location>
</feature>
<dbReference type="InterPro" id="IPR025202">
    <property type="entry name" value="PLD-like_dom"/>
</dbReference>
<dbReference type="InterPro" id="IPR000330">
    <property type="entry name" value="SNF2_N"/>
</dbReference>
<organism evidence="5 6">
    <name type="scientific">Pseudonocardia humida</name>
    <dbReference type="NCBI Taxonomy" id="2800819"/>
    <lineage>
        <taxon>Bacteria</taxon>
        <taxon>Bacillati</taxon>
        <taxon>Actinomycetota</taxon>
        <taxon>Actinomycetes</taxon>
        <taxon>Pseudonocardiales</taxon>
        <taxon>Pseudonocardiaceae</taxon>
        <taxon>Pseudonocardia</taxon>
    </lineage>
</organism>
<evidence type="ECO:0000313" key="6">
    <source>
        <dbReference type="Proteomes" id="UP001165283"/>
    </source>
</evidence>
<sequence>MFRQSSNREYGKSTCRPSEEADGGAAQIDIYRQPEREGLLVPRIFDNLSDEGRLGPELQKGLTIFDSLDVATGYLDLRGWSSLADIVDTKSAALDQNERPLVRVLVGMVMPSDSAAMLSALQNATQPPKYGADVNSVEKAIIAKEKLVKHLQTQLMRGVPSKAEQRALQQLCAHLKSGAVEMKVFTDSALHGKTYILHAPENDFQKQRAYVGSSNLTAAGFYRNLELNIDVVDQDATAKLAAWFEDRWTNKFSLKITAEVIELVEESWASNTQPTPYELYLKVCHSLSEDAREGMGYVLPPSMQSLLLDYQETAVRTLARRIVRRGGTMLGDVVGLGKTLTAVATALMLEAAEDYTTLVLCPKNLEQMWEKHLDRYGLAGARVVPYSQAEKKLPEMKRFHLIICDESHNLRNSSTKASEAIGEYIRRNGSKVLLLTATPYNLAFTDVANQIGLYVDDDQDLGIQPTAAMALDSTLADKVDGKITTLAAFRRSEEPEDWKRLMSDHLVRRTRSFIKRTAKKEIVSLPDGKAIEREYLQFANGDRFHFPNRISKPLSHDFSADDPARMMEEDLTLDAIRDLTLPRYRLADYDNPRALHSANDLKILSDIRAGRGNVSGFVRMGLFKRLSSSGHSFILSLQRQRARNELFIYAIDNGLDVPLGSFSDQQFAVTDQDLEDEAELYGGMQTRYNELTRRLPAATKWISTKVFRSTLRKDLGHDNEVITGLLERFGAWDASTDSKVNALVDLLRTDHPTDKVLIFTEYGDTARYVADALRDAGIKNVGLATGDSEDPAGMAHRFSPESNRLPGDEAGIVAEDDAPVDVLIATDVLSEGQNLQDSHVVVNYDLPWAIIRIIQRAGRVDRVGQKSEDVYIYMITHEKVEQAIRLRQRIRQRLGDNAAAFGSDERFFGGEDEVNVLDDLYKGSIPNENELDDSEGEADAVSEAWLVWSRLRDEKPALANKVLRMQDMVHSTRAPYDHESRTGVTCYASTTSGVDAFATSYVGSDGTLVDRLLTPLEALHIFRAQETTPTEKLREDHFDRETELVRGTLATEMVAVGNLRGIRKWAVERLGGTIFGQDAGEALAAMNERPLTEYASARLRQARRSKYAEQDLADLVNELHAEDRLVIGSSENDQIKIVCSIGVVDR</sequence>
<dbReference type="InterPro" id="IPR027417">
    <property type="entry name" value="P-loop_NTPase"/>
</dbReference>
<feature type="domain" description="Helicase C-terminal" evidence="4">
    <location>
        <begin position="739"/>
        <end position="915"/>
    </location>
</feature>
<dbReference type="PANTHER" id="PTHR45766">
    <property type="entry name" value="DNA ANNEALING HELICASE AND ENDONUCLEASE ZRANB3 FAMILY MEMBER"/>
    <property type="match status" value="1"/>
</dbReference>
<dbReference type="InterPro" id="IPR014001">
    <property type="entry name" value="Helicase_ATP-bd"/>
</dbReference>
<dbReference type="PROSITE" id="PS51192">
    <property type="entry name" value="HELICASE_ATP_BIND_1"/>
    <property type="match status" value="1"/>
</dbReference>
<dbReference type="PROSITE" id="PS51194">
    <property type="entry name" value="HELICASE_CTER"/>
    <property type="match status" value="1"/>
</dbReference>
<dbReference type="Pfam" id="PF00271">
    <property type="entry name" value="Helicase_C"/>
    <property type="match status" value="1"/>
</dbReference>
<dbReference type="InterPro" id="IPR049730">
    <property type="entry name" value="SNF2/RAD54-like_C"/>
</dbReference>
<reference evidence="5" key="1">
    <citation type="submission" date="2021-04" db="EMBL/GenBank/DDBJ databases">
        <title>Pseudonocardia sp. nov., isolated from sandy soil of mangrove forest.</title>
        <authorList>
            <person name="Zan Z."/>
            <person name="Huang R."/>
            <person name="Liu W."/>
        </authorList>
    </citation>
    <scope>NUCLEOTIDE SEQUENCE</scope>
    <source>
        <strain evidence="5">S2-4</strain>
    </source>
</reference>
<dbReference type="CDD" id="cd00138">
    <property type="entry name" value="PLDc_SF"/>
    <property type="match status" value="1"/>
</dbReference>
<dbReference type="InterPro" id="IPR001650">
    <property type="entry name" value="Helicase_C-like"/>
</dbReference>
<dbReference type="Pfam" id="PF00176">
    <property type="entry name" value="SNF2-rel_dom"/>
    <property type="match status" value="1"/>
</dbReference>
<dbReference type="InterPro" id="IPR038718">
    <property type="entry name" value="SNF2-like_sf"/>
</dbReference>
<dbReference type="SUPFAM" id="SSF56024">
    <property type="entry name" value="Phospholipase D/nuclease"/>
    <property type="match status" value="1"/>
</dbReference>
<evidence type="ECO:0000259" key="4">
    <source>
        <dbReference type="PROSITE" id="PS51194"/>
    </source>
</evidence>
<dbReference type="SMART" id="SM00490">
    <property type="entry name" value="HELICc"/>
    <property type="match status" value="1"/>
</dbReference>
<dbReference type="SMART" id="SM00487">
    <property type="entry name" value="DEXDc"/>
    <property type="match status" value="1"/>
</dbReference>
<evidence type="ECO:0000313" key="5">
    <source>
        <dbReference type="EMBL" id="MCO1657354.1"/>
    </source>
</evidence>
<dbReference type="Gene3D" id="3.30.870.10">
    <property type="entry name" value="Endonuclease Chain A"/>
    <property type="match status" value="1"/>
</dbReference>
<name>A0ABT1A2W1_9PSEU</name>
<dbReference type="SUPFAM" id="SSF52540">
    <property type="entry name" value="P-loop containing nucleoside triphosphate hydrolases"/>
    <property type="match status" value="2"/>
</dbReference>
<evidence type="ECO:0000256" key="1">
    <source>
        <dbReference type="ARBA" id="ARBA00022801"/>
    </source>
</evidence>
<accession>A0ABT1A2W1</accession>
<proteinExistence type="predicted"/>
<evidence type="ECO:0000259" key="3">
    <source>
        <dbReference type="PROSITE" id="PS51192"/>
    </source>
</evidence>
<evidence type="ECO:0008006" key="7">
    <source>
        <dbReference type="Google" id="ProtNLM"/>
    </source>
</evidence>
<dbReference type="Gene3D" id="3.40.50.300">
    <property type="entry name" value="P-loop containing nucleotide triphosphate hydrolases"/>
    <property type="match status" value="1"/>
</dbReference>
<keyword evidence="6" id="KW-1185">Reference proteome</keyword>
<feature type="domain" description="Helicase ATP-binding" evidence="3">
    <location>
        <begin position="319"/>
        <end position="457"/>
    </location>
</feature>
<dbReference type="EMBL" id="JAGSOV010000041">
    <property type="protein sequence ID" value="MCO1657354.1"/>
    <property type="molecule type" value="Genomic_DNA"/>
</dbReference>
<evidence type="ECO:0000256" key="2">
    <source>
        <dbReference type="SAM" id="MobiDB-lite"/>
    </source>
</evidence>
<dbReference type="PANTHER" id="PTHR45766:SF6">
    <property type="entry name" value="SWI_SNF-RELATED MATRIX-ASSOCIATED ACTIN-DEPENDENT REGULATOR OF CHROMATIN SUBFAMILY A-LIKE PROTEIN 1"/>
    <property type="match status" value="1"/>
</dbReference>
<dbReference type="Proteomes" id="UP001165283">
    <property type="component" value="Unassembled WGS sequence"/>
</dbReference>
<gene>
    <name evidence="5" type="ORF">KDL28_20050</name>
</gene>
<dbReference type="CDD" id="cd09178">
    <property type="entry name" value="PLDc_N_Snf2_like"/>
    <property type="match status" value="1"/>
</dbReference>
<keyword evidence="1" id="KW-0378">Hydrolase</keyword>